<dbReference type="OrthoDB" id="9157413at2"/>
<dbReference type="Proteomes" id="UP000238220">
    <property type="component" value="Unassembled WGS sequence"/>
</dbReference>
<accession>A0A2S5TH30</accession>
<evidence type="ECO:0000313" key="2">
    <source>
        <dbReference type="Proteomes" id="UP000238220"/>
    </source>
</evidence>
<reference evidence="1 2" key="1">
    <citation type="submission" date="2018-02" db="EMBL/GenBank/DDBJ databases">
        <title>Genome sequencing of Solimonas sp. HR-BB.</title>
        <authorList>
            <person name="Lee Y."/>
            <person name="Jeon C.O."/>
        </authorList>
    </citation>
    <scope>NUCLEOTIDE SEQUENCE [LARGE SCALE GENOMIC DNA]</scope>
    <source>
        <strain evidence="1 2">HR-BB</strain>
    </source>
</reference>
<organism evidence="1 2">
    <name type="scientific">Solimonas fluminis</name>
    <dbReference type="NCBI Taxonomy" id="2086571"/>
    <lineage>
        <taxon>Bacteria</taxon>
        <taxon>Pseudomonadati</taxon>
        <taxon>Pseudomonadota</taxon>
        <taxon>Gammaproteobacteria</taxon>
        <taxon>Nevskiales</taxon>
        <taxon>Nevskiaceae</taxon>
        <taxon>Solimonas</taxon>
    </lineage>
</organism>
<comment type="caution">
    <text evidence="1">The sequence shown here is derived from an EMBL/GenBank/DDBJ whole genome shotgun (WGS) entry which is preliminary data.</text>
</comment>
<dbReference type="EMBL" id="PSNW01000004">
    <property type="protein sequence ID" value="PPE74284.1"/>
    <property type="molecule type" value="Genomic_DNA"/>
</dbReference>
<sequence length="179" mass="20669">MRKEYGAALRELFAARMKTELPAWREVPAPKTWFFPGERLYVRDDHPLAWQLIVLQPDMKDHDAFNIEIGWSRLKRVPELSMRPCMEAPDSAEALVREEHVCRLGDMLPARGQPASGWILDARTYSTDFNQVMAAMAERQLKLDKQQARIAMQPFVDDAFTALRERGLPWVEGRLAQMS</sequence>
<name>A0A2S5TH30_9GAMM</name>
<proteinExistence type="predicted"/>
<protein>
    <submittedName>
        <fullName evidence="1">Uncharacterized protein</fullName>
    </submittedName>
</protein>
<keyword evidence="2" id="KW-1185">Reference proteome</keyword>
<dbReference type="AlphaFoldDB" id="A0A2S5TH30"/>
<evidence type="ECO:0000313" key="1">
    <source>
        <dbReference type="EMBL" id="PPE74284.1"/>
    </source>
</evidence>
<dbReference type="RefSeq" id="WP_104230172.1">
    <property type="nucleotide sequence ID" value="NZ_PSNW01000004.1"/>
</dbReference>
<gene>
    <name evidence="1" type="ORF">C3942_09655</name>
</gene>